<comment type="caution">
    <text evidence="2">The sequence shown here is derived from an EMBL/GenBank/DDBJ whole genome shotgun (WGS) entry which is preliminary data.</text>
</comment>
<dbReference type="EMBL" id="JAQQWM010000003">
    <property type="protein sequence ID" value="KAK8072212.1"/>
    <property type="molecule type" value="Genomic_DNA"/>
</dbReference>
<keyword evidence="3" id="KW-1185">Reference proteome</keyword>
<dbReference type="InterPro" id="IPR011008">
    <property type="entry name" value="Dimeric_a/b-barrel"/>
</dbReference>
<proteinExistence type="predicted"/>
<accession>A0ABR1VLW2</accession>
<name>A0ABR1VLW2_9PEZI</name>
<dbReference type="Gene3D" id="3.30.70.100">
    <property type="match status" value="1"/>
</dbReference>
<evidence type="ECO:0000313" key="2">
    <source>
        <dbReference type="EMBL" id="KAK8072212.1"/>
    </source>
</evidence>
<protein>
    <recommendedName>
        <fullName evidence="1">Stress-response A/B barrel domain-containing protein</fullName>
    </recommendedName>
</protein>
<dbReference type="Proteomes" id="UP001446871">
    <property type="component" value="Unassembled WGS sequence"/>
</dbReference>
<dbReference type="InterPro" id="IPR013097">
    <property type="entry name" value="Dabb"/>
</dbReference>
<reference evidence="2 3" key="1">
    <citation type="submission" date="2023-01" db="EMBL/GenBank/DDBJ databases">
        <title>Analysis of 21 Apiospora genomes using comparative genomics revels a genus with tremendous synthesis potential of carbohydrate active enzymes and secondary metabolites.</title>
        <authorList>
            <person name="Sorensen T."/>
        </authorList>
    </citation>
    <scope>NUCLEOTIDE SEQUENCE [LARGE SCALE GENOMIC DNA]</scope>
    <source>
        <strain evidence="2 3">CBS 83171</strain>
    </source>
</reference>
<feature type="domain" description="Stress-response A/B barrel" evidence="1">
    <location>
        <begin position="4"/>
        <end position="137"/>
    </location>
</feature>
<dbReference type="PROSITE" id="PS51502">
    <property type="entry name" value="S_R_A_B_BARREL"/>
    <property type="match status" value="1"/>
</dbReference>
<dbReference type="SUPFAM" id="SSF54909">
    <property type="entry name" value="Dimeric alpha+beta barrel"/>
    <property type="match status" value="1"/>
</dbReference>
<sequence length="143" mass="15778">MAPVHRVTMFKLPDTSAQQKLIDAYTTLLKDQKKPPTHATYLSSLRGVSFPSIIPTYTQSLTKNIQDGKPYIVHMTAGEVMEDPRSQGWTVVSKAEFASLEDMRYYDEQCEAHAALKNYAKGLGIQGGPSGVMTVYYEAGASL</sequence>
<organism evidence="2 3">
    <name type="scientific">Apiospora saccharicola</name>
    <dbReference type="NCBI Taxonomy" id="335842"/>
    <lineage>
        <taxon>Eukaryota</taxon>
        <taxon>Fungi</taxon>
        <taxon>Dikarya</taxon>
        <taxon>Ascomycota</taxon>
        <taxon>Pezizomycotina</taxon>
        <taxon>Sordariomycetes</taxon>
        <taxon>Xylariomycetidae</taxon>
        <taxon>Amphisphaeriales</taxon>
        <taxon>Apiosporaceae</taxon>
        <taxon>Apiospora</taxon>
    </lineage>
</organism>
<evidence type="ECO:0000259" key="1">
    <source>
        <dbReference type="PROSITE" id="PS51502"/>
    </source>
</evidence>
<dbReference type="SMART" id="SM00886">
    <property type="entry name" value="Dabb"/>
    <property type="match status" value="1"/>
</dbReference>
<evidence type="ECO:0000313" key="3">
    <source>
        <dbReference type="Proteomes" id="UP001446871"/>
    </source>
</evidence>
<gene>
    <name evidence="2" type="ORF">PG996_005560</name>
</gene>
<dbReference type="Pfam" id="PF07876">
    <property type="entry name" value="Dabb"/>
    <property type="match status" value="1"/>
</dbReference>